<sequence>MERALAELFAKDPMTHPLTYPGRLPPTSGVFSGEHYVPLRAVDGEPVAAWTLGGEVRLDEYLARLGAEPLDRRHRVIAVGSNAAPGQLYRKFVDQRVRPVIPLTLADVYGIAPGVSAHINMYGYLPAVPVTVPGVVSRLFVLWLDGAQLEVLDASEPNYNRRPVPDDVHPVTLVSGVRLHGCHIYVGKHGCLAGADGVPYPLESQRELIARLLDSSAALKKLCGDSPDEFVDKVKDIAVREAAYALFRSEGHALLSNAELGIPGAAVSSGRRRSVRRPAG</sequence>
<name>A0A5M3XY15_9ACTN</name>
<dbReference type="Proteomes" id="UP000377595">
    <property type="component" value="Unassembled WGS sequence"/>
</dbReference>
<dbReference type="RefSeq" id="WP_155348126.1">
    <property type="nucleotide sequence ID" value="NZ_BAAAHM010000031.1"/>
</dbReference>
<comment type="caution">
    <text evidence="1">The sequence shown here is derived from an EMBL/GenBank/DDBJ whole genome shotgun (WGS) entry which is preliminary data.</text>
</comment>
<organism evidence="1 2">
    <name type="scientific">Acrocarpospora pleiomorpha</name>
    <dbReference type="NCBI Taxonomy" id="90975"/>
    <lineage>
        <taxon>Bacteria</taxon>
        <taxon>Bacillati</taxon>
        <taxon>Actinomycetota</taxon>
        <taxon>Actinomycetes</taxon>
        <taxon>Streptosporangiales</taxon>
        <taxon>Streptosporangiaceae</taxon>
        <taxon>Acrocarpospora</taxon>
    </lineage>
</organism>
<dbReference type="AlphaFoldDB" id="A0A5M3XY15"/>
<dbReference type="EMBL" id="BLAF01000039">
    <property type="protein sequence ID" value="GES23218.1"/>
    <property type="molecule type" value="Genomic_DNA"/>
</dbReference>
<proteinExistence type="predicted"/>
<reference evidence="1 2" key="1">
    <citation type="submission" date="2019-10" db="EMBL/GenBank/DDBJ databases">
        <title>Whole genome shotgun sequence of Acrocarpospora pleiomorpha NBRC 16267.</title>
        <authorList>
            <person name="Ichikawa N."/>
            <person name="Kimura A."/>
            <person name="Kitahashi Y."/>
            <person name="Komaki H."/>
            <person name="Oguchi A."/>
        </authorList>
    </citation>
    <scope>NUCLEOTIDE SEQUENCE [LARGE SCALE GENOMIC DNA]</scope>
    <source>
        <strain evidence="1 2">NBRC 16267</strain>
    </source>
</reference>
<evidence type="ECO:0000313" key="1">
    <source>
        <dbReference type="EMBL" id="GES23218.1"/>
    </source>
</evidence>
<evidence type="ECO:0000313" key="2">
    <source>
        <dbReference type="Proteomes" id="UP000377595"/>
    </source>
</evidence>
<dbReference type="OrthoDB" id="7626403at2"/>
<protein>
    <submittedName>
        <fullName evidence="1">Uncharacterized protein</fullName>
    </submittedName>
</protein>
<gene>
    <name evidence="1" type="ORF">Aple_061170</name>
</gene>
<keyword evidence="2" id="KW-1185">Reference proteome</keyword>
<accession>A0A5M3XY15</accession>